<sequence>MTDASTRRRGRPRSFDTESALDSVVEVFLRKGFGGTSLDELAAAAGLNRPNLAAAFGDKRTLYVAALEHYRSRMRDRMQTVPFGLGPLRAELEIYLDFIASLYAGGNAEQPLGCLVFATAPSASVEEPEVRQVLEDTIEELDERLERRFERAAQAGELPSNVEPAGLALAISSLVQSLALRARAGASERTLRKLHRRVLDALLPASRPRAEEERSLSERRSGVRARPR</sequence>
<evidence type="ECO:0000256" key="1">
    <source>
        <dbReference type="ARBA" id="ARBA00023015"/>
    </source>
</evidence>
<keyword evidence="2 4" id="KW-0238">DNA-binding</keyword>
<evidence type="ECO:0000256" key="3">
    <source>
        <dbReference type="ARBA" id="ARBA00023163"/>
    </source>
</evidence>
<dbReference type="InterPro" id="IPR009057">
    <property type="entry name" value="Homeodomain-like_sf"/>
</dbReference>
<dbReference type="SUPFAM" id="SSF48498">
    <property type="entry name" value="Tetracyclin repressor-like, C-terminal domain"/>
    <property type="match status" value="1"/>
</dbReference>
<dbReference type="InterPro" id="IPR011075">
    <property type="entry name" value="TetR_C"/>
</dbReference>
<feature type="DNA-binding region" description="H-T-H motif" evidence="4">
    <location>
        <begin position="37"/>
        <end position="56"/>
    </location>
</feature>
<dbReference type="PROSITE" id="PS50977">
    <property type="entry name" value="HTH_TETR_2"/>
    <property type="match status" value="1"/>
</dbReference>
<evidence type="ECO:0000256" key="4">
    <source>
        <dbReference type="PROSITE-ProRule" id="PRU00335"/>
    </source>
</evidence>
<feature type="domain" description="HTH tetR-type" evidence="6">
    <location>
        <begin position="14"/>
        <end position="74"/>
    </location>
</feature>
<name>A0ABZ2LZI3_9BACT</name>
<dbReference type="Pfam" id="PF00440">
    <property type="entry name" value="TetR_N"/>
    <property type="match status" value="1"/>
</dbReference>
<keyword evidence="3" id="KW-0804">Transcription</keyword>
<evidence type="ECO:0000313" key="7">
    <source>
        <dbReference type="EMBL" id="WXB16127.1"/>
    </source>
</evidence>
<dbReference type="Gene3D" id="1.10.357.10">
    <property type="entry name" value="Tetracycline Repressor, domain 2"/>
    <property type="match status" value="1"/>
</dbReference>
<dbReference type="Pfam" id="PF16925">
    <property type="entry name" value="TetR_C_13"/>
    <property type="match status" value="1"/>
</dbReference>
<accession>A0ABZ2LZI3</accession>
<dbReference type="PANTHER" id="PTHR47506">
    <property type="entry name" value="TRANSCRIPTIONAL REGULATORY PROTEIN"/>
    <property type="match status" value="1"/>
</dbReference>
<evidence type="ECO:0000256" key="2">
    <source>
        <dbReference type="ARBA" id="ARBA00023125"/>
    </source>
</evidence>
<evidence type="ECO:0000313" key="8">
    <source>
        <dbReference type="Proteomes" id="UP001370348"/>
    </source>
</evidence>
<dbReference type="EMBL" id="CP089984">
    <property type="protein sequence ID" value="WXB16127.1"/>
    <property type="molecule type" value="Genomic_DNA"/>
</dbReference>
<feature type="region of interest" description="Disordered" evidence="5">
    <location>
        <begin position="207"/>
        <end position="228"/>
    </location>
</feature>
<protein>
    <submittedName>
        <fullName evidence="7">TetR/AcrR family transcriptional regulator</fullName>
    </submittedName>
</protein>
<evidence type="ECO:0000259" key="6">
    <source>
        <dbReference type="PROSITE" id="PS50977"/>
    </source>
</evidence>
<dbReference type="InterPro" id="IPR036271">
    <property type="entry name" value="Tet_transcr_reg_TetR-rel_C_sf"/>
</dbReference>
<organism evidence="7 8">
    <name type="scientific">Pendulispora albinea</name>
    <dbReference type="NCBI Taxonomy" id="2741071"/>
    <lineage>
        <taxon>Bacteria</taxon>
        <taxon>Pseudomonadati</taxon>
        <taxon>Myxococcota</taxon>
        <taxon>Myxococcia</taxon>
        <taxon>Myxococcales</taxon>
        <taxon>Sorangiineae</taxon>
        <taxon>Pendulisporaceae</taxon>
        <taxon>Pendulispora</taxon>
    </lineage>
</organism>
<dbReference type="PANTHER" id="PTHR47506:SF1">
    <property type="entry name" value="HTH-TYPE TRANSCRIPTIONAL REGULATOR YJDC"/>
    <property type="match status" value="1"/>
</dbReference>
<keyword evidence="1" id="KW-0805">Transcription regulation</keyword>
<dbReference type="Proteomes" id="UP001370348">
    <property type="component" value="Chromosome"/>
</dbReference>
<dbReference type="Gene3D" id="1.10.10.60">
    <property type="entry name" value="Homeodomain-like"/>
    <property type="match status" value="1"/>
</dbReference>
<dbReference type="InterPro" id="IPR001647">
    <property type="entry name" value="HTH_TetR"/>
</dbReference>
<dbReference type="SUPFAM" id="SSF46689">
    <property type="entry name" value="Homeodomain-like"/>
    <property type="match status" value="1"/>
</dbReference>
<gene>
    <name evidence="7" type="ORF">LZC94_02380</name>
</gene>
<reference evidence="7 8" key="1">
    <citation type="submission" date="2021-12" db="EMBL/GenBank/DDBJ databases">
        <title>Discovery of the Pendulisporaceae a myxobacterial family with distinct sporulation behavior and unique specialized metabolism.</title>
        <authorList>
            <person name="Garcia R."/>
            <person name="Popoff A."/>
            <person name="Bader C.D."/>
            <person name="Loehr J."/>
            <person name="Walesch S."/>
            <person name="Walt C."/>
            <person name="Boldt J."/>
            <person name="Bunk B."/>
            <person name="Haeckl F.J.F.P.J."/>
            <person name="Gunesch A.P."/>
            <person name="Birkelbach J."/>
            <person name="Nuebel U."/>
            <person name="Pietschmann T."/>
            <person name="Bach T."/>
            <person name="Mueller R."/>
        </authorList>
    </citation>
    <scope>NUCLEOTIDE SEQUENCE [LARGE SCALE GENOMIC DNA]</scope>
    <source>
        <strain evidence="7 8">MSr11954</strain>
    </source>
</reference>
<evidence type="ECO:0000256" key="5">
    <source>
        <dbReference type="SAM" id="MobiDB-lite"/>
    </source>
</evidence>
<keyword evidence="8" id="KW-1185">Reference proteome</keyword>
<dbReference type="RefSeq" id="WP_394825756.1">
    <property type="nucleotide sequence ID" value="NZ_CP089984.1"/>
</dbReference>
<feature type="compositionally biased region" description="Basic and acidic residues" evidence="5">
    <location>
        <begin position="208"/>
        <end position="221"/>
    </location>
</feature>
<proteinExistence type="predicted"/>